<dbReference type="EMBL" id="SLWS01000005">
    <property type="protein sequence ID" value="TCO58332.1"/>
    <property type="molecule type" value="Genomic_DNA"/>
</dbReference>
<gene>
    <name evidence="1" type="ORF">EV192_105397</name>
</gene>
<dbReference type="Proteomes" id="UP000295680">
    <property type="component" value="Unassembled WGS sequence"/>
</dbReference>
<comment type="caution">
    <text evidence="1">The sequence shown here is derived from an EMBL/GenBank/DDBJ whole genome shotgun (WGS) entry which is preliminary data.</text>
</comment>
<reference evidence="1 2" key="1">
    <citation type="submission" date="2019-03" db="EMBL/GenBank/DDBJ databases">
        <title>Genomic Encyclopedia of Type Strains, Phase IV (KMG-IV): sequencing the most valuable type-strain genomes for metagenomic binning, comparative biology and taxonomic classification.</title>
        <authorList>
            <person name="Goeker M."/>
        </authorList>
    </citation>
    <scope>NUCLEOTIDE SEQUENCE [LARGE SCALE GENOMIC DNA]</scope>
    <source>
        <strain evidence="1 2">DSM 45934</strain>
    </source>
</reference>
<name>A0A4R2JIR1_9PSEU</name>
<sequence>MQLPDVALAAYDDVQAFHDSVIANRRQYLDAEIGRITNHLATNT</sequence>
<protein>
    <submittedName>
        <fullName evidence="1">Uncharacterized protein</fullName>
    </submittedName>
</protein>
<proteinExistence type="predicted"/>
<accession>A0A4R2JIR1</accession>
<dbReference type="AlphaFoldDB" id="A0A4R2JIR1"/>
<organism evidence="1 2">
    <name type="scientific">Actinocrispum wychmicini</name>
    <dbReference type="NCBI Taxonomy" id="1213861"/>
    <lineage>
        <taxon>Bacteria</taxon>
        <taxon>Bacillati</taxon>
        <taxon>Actinomycetota</taxon>
        <taxon>Actinomycetes</taxon>
        <taxon>Pseudonocardiales</taxon>
        <taxon>Pseudonocardiaceae</taxon>
        <taxon>Actinocrispum</taxon>
    </lineage>
</organism>
<keyword evidence="2" id="KW-1185">Reference proteome</keyword>
<evidence type="ECO:0000313" key="1">
    <source>
        <dbReference type="EMBL" id="TCO58332.1"/>
    </source>
</evidence>
<evidence type="ECO:0000313" key="2">
    <source>
        <dbReference type="Proteomes" id="UP000295680"/>
    </source>
</evidence>